<dbReference type="Proteomes" id="UP000184050">
    <property type="component" value="Unassembled WGS sequence"/>
</dbReference>
<organism evidence="5 6">
    <name type="scientific">Tangfeifania diversioriginum</name>
    <dbReference type="NCBI Taxonomy" id="1168035"/>
    <lineage>
        <taxon>Bacteria</taxon>
        <taxon>Pseudomonadati</taxon>
        <taxon>Bacteroidota</taxon>
        <taxon>Bacteroidia</taxon>
        <taxon>Marinilabiliales</taxon>
        <taxon>Prolixibacteraceae</taxon>
        <taxon>Tangfeifania</taxon>
    </lineage>
</organism>
<accession>A0A1M6ADF5</accession>
<dbReference type="PANTHER" id="PTHR43201:SF5">
    <property type="entry name" value="MEDIUM-CHAIN ACYL-COA LIGASE ACSF2, MITOCHONDRIAL"/>
    <property type="match status" value="1"/>
</dbReference>
<evidence type="ECO:0000259" key="4">
    <source>
        <dbReference type="Pfam" id="PF13193"/>
    </source>
</evidence>
<name>A0A1M6ADF5_9BACT</name>
<comment type="similarity">
    <text evidence="1">Belongs to the ATP-dependent AMP-binding enzyme family.</text>
</comment>
<reference evidence="5 6" key="1">
    <citation type="submission" date="2016-11" db="EMBL/GenBank/DDBJ databases">
        <authorList>
            <person name="Jaros S."/>
            <person name="Januszkiewicz K."/>
            <person name="Wedrychowicz H."/>
        </authorList>
    </citation>
    <scope>NUCLEOTIDE SEQUENCE [LARGE SCALE GENOMIC DNA]</scope>
    <source>
        <strain evidence="5 6">DSM 27063</strain>
    </source>
</reference>
<dbReference type="RefSeq" id="WP_073164105.1">
    <property type="nucleotide sequence ID" value="NZ_FQZE01000001.1"/>
</dbReference>
<dbReference type="OrthoDB" id="9778383at2"/>
<feature type="domain" description="AMP-dependent synthetase/ligase" evidence="3">
    <location>
        <begin position="12"/>
        <end position="402"/>
    </location>
</feature>
<dbReference type="Gene3D" id="2.30.38.10">
    <property type="entry name" value="Luciferase, Domain 3"/>
    <property type="match status" value="1"/>
</dbReference>
<dbReference type="GO" id="GO:0031956">
    <property type="term" value="F:medium-chain fatty acid-CoA ligase activity"/>
    <property type="evidence" value="ECO:0007669"/>
    <property type="project" value="TreeGrafter"/>
</dbReference>
<evidence type="ECO:0000259" key="3">
    <source>
        <dbReference type="Pfam" id="PF00501"/>
    </source>
</evidence>
<dbReference type="AlphaFoldDB" id="A0A1M6ADF5"/>
<dbReference type="Pfam" id="PF00501">
    <property type="entry name" value="AMP-binding"/>
    <property type="match status" value="1"/>
</dbReference>
<dbReference type="InterPro" id="IPR025110">
    <property type="entry name" value="AMP-bd_C"/>
</dbReference>
<sequence>MQLLDYTLGEILEKWAFETPDKEFIVYPDRDLRFTYKQFNDRVDAMAKGLLYIGVRPGDKVGIWAKNIPDWTTVMFATAKIGAVLVTINTNYKLSELEYLLKDADINTLFLVDGFRDSDYVEMIFQLVPELKNQPRGEIKSSRFPELKNVVFIGQQKHRGMFNTNELILLGNHVDDLDLETIKESLNCHDVINMQYTSGTTGFPKGVMLSHHNIINNGYATGQCQKFTSSERLLVCVPMFHCFGSVLGLSAIITHGATMVFTEDFDPVMVLASVQKEKCTALYGVPTMFIAELNHPMFDMFDLSSLRTGIMAGAPCPIETMKQVMTKMNMKDVIIVYGQTESSPGMTATRTHNSPEVRSTTVGFEYPNVEVKIENPETGEECGIEEQGEICCRGYNVMKGYYKNEEATKKAIDSEGWLHSGDLAVKTKDGFFRITGRIKDMIIRGGENIYPREIENFLYNMPQIETVEVAGIPSPKYGEEVAAFIKVKEGQSLSEEDIFDFCRGQIARFKTPKYVFFVDEFPMTASGKIQKFKLSELGAKICKDKGIEIT</sequence>
<evidence type="ECO:0000313" key="6">
    <source>
        <dbReference type="Proteomes" id="UP000184050"/>
    </source>
</evidence>
<evidence type="ECO:0000313" key="5">
    <source>
        <dbReference type="EMBL" id="SHI34495.1"/>
    </source>
</evidence>
<dbReference type="EMBL" id="FQZE01000001">
    <property type="protein sequence ID" value="SHI34495.1"/>
    <property type="molecule type" value="Genomic_DNA"/>
</dbReference>
<dbReference type="STRING" id="1168035.SAMN05444280_101165"/>
<evidence type="ECO:0000256" key="1">
    <source>
        <dbReference type="ARBA" id="ARBA00006432"/>
    </source>
</evidence>
<evidence type="ECO:0000256" key="2">
    <source>
        <dbReference type="ARBA" id="ARBA00022598"/>
    </source>
</evidence>
<keyword evidence="2" id="KW-0436">Ligase</keyword>
<dbReference type="GO" id="GO:0006631">
    <property type="term" value="P:fatty acid metabolic process"/>
    <property type="evidence" value="ECO:0007669"/>
    <property type="project" value="TreeGrafter"/>
</dbReference>
<dbReference type="InterPro" id="IPR020845">
    <property type="entry name" value="AMP-binding_CS"/>
</dbReference>
<feature type="domain" description="AMP-binding enzyme C-terminal" evidence="4">
    <location>
        <begin position="453"/>
        <end position="528"/>
    </location>
</feature>
<dbReference type="PROSITE" id="PS00455">
    <property type="entry name" value="AMP_BINDING"/>
    <property type="match status" value="1"/>
</dbReference>
<dbReference type="PANTHER" id="PTHR43201">
    <property type="entry name" value="ACYL-COA SYNTHETASE"/>
    <property type="match status" value="1"/>
</dbReference>
<protein>
    <submittedName>
        <fullName evidence="5">Fatty-acyl-CoA synthase</fullName>
    </submittedName>
</protein>
<gene>
    <name evidence="5" type="ORF">SAMN05444280_101165</name>
</gene>
<dbReference type="InterPro" id="IPR000873">
    <property type="entry name" value="AMP-dep_synth/lig_dom"/>
</dbReference>
<dbReference type="Gene3D" id="3.40.50.980">
    <property type="match status" value="2"/>
</dbReference>
<dbReference type="SUPFAM" id="SSF56801">
    <property type="entry name" value="Acetyl-CoA synthetase-like"/>
    <property type="match status" value="1"/>
</dbReference>
<dbReference type="Pfam" id="PF13193">
    <property type="entry name" value="AMP-binding_C"/>
    <property type="match status" value="1"/>
</dbReference>
<dbReference type="InterPro" id="IPR045851">
    <property type="entry name" value="AMP-bd_C_sf"/>
</dbReference>
<keyword evidence="6" id="KW-1185">Reference proteome</keyword>
<dbReference type="Gene3D" id="3.30.300.30">
    <property type="match status" value="1"/>
</dbReference>
<dbReference type="FunFam" id="3.30.300.30:FF:000008">
    <property type="entry name" value="2,3-dihydroxybenzoate-AMP ligase"/>
    <property type="match status" value="1"/>
</dbReference>
<proteinExistence type="inferred from homology"/>
<dbReference type="CDD" id="cd05917">
    <property type="entry name" value="FACL_like_2"/>
    <property type="match status" value="1"/>
</dbReference>
<dbReference type="FunFam" id="3.40.50.12780:FF:000003">
    <property type="entry name" value="Long-chain-fatty-acid--CoA ligase FadD"/>
    <property type="match status" value="1"/>
</dbReference>